<dbReference type="EMBL" id="JAHUZN010000001">
    <property type="protein sequence ID" value="KAG8502631.1"/>
    <property type="molecule type" value="Genomic_DNA"/>
</dbReference>
<dbReference type="Proteomes" id="UP000701853">
    <property type="component" value="Chromosome 1"/>
</dbReference>
<organism evidence="4 5">
    <name type="scientific">Gossypium anomalum</name>
    <dbReference type="NCBI Taxonomy" id="47600"/>
    <lineage>
        <taxon>Eukaryota</taxon>
        <taxon>Viridiplantae</taxon>
        <taxon>Streptophyta</taxon>
        <taxon>Embryophyta</taxon>
        <taxon>Tracheophyta</taxon>
        <taxon>Spermatophyta</taxon>
        <taxon>Magnoliopsida</taxon>
        <taxon>eudicotyledons</taxon>
        <taxon>Gunneridae</taxon>
        <taxon>Pentapetalae</taxon>
        <taxon>rosids</taxon>
        <taxon>malvids</taxon>
        <taxon>Malvales</taxon>
        <taxon>Malvaceae</taxon>
        <taxon>Malvoideae</taxon>
        <taxon>Gossypium</taxon>
    </lineage>
</organism>
<dbReference type="Pfam" id="PF24924">
    <property type="entry name" value="DUF7745"/>
    <property type="match status" value="1"/>
</dbReference>
<accession>A0A8J5Z9G2</accession>
<keyword evidence="5" id="KW-1185">Reference proteome</keyword>
<comment type="caution">
    <text evidence="4">The sequence shown here is derived from an EMBL/GenBank/DDBJ whole genome shotgun (WGS) entry which is preliminary data.</text>
</comment>
<dbReference type="AlphaFoldDB" id="A0A8J5Z9G2"/>
<evidence type="ECO:0000256" key="2">
    <source>
        <dbReference type="SAM" id="MobiDB-lite"/>
    </source>
</evidence>
<dbReference type="InterPro" id="IPR056647">
    <property type="entry name" value="DUF7745"/>
</dbReference>
<dbReference type="OrthoDB" id="968951at2759"/>
<name>A0A8J5Z9G2_9ROSI</name>
<dbReference type="PANTHER" id="PTHR48200">
    <property type="entry name" value="PROTEIN, PUTATIVE-RELATED"/>
    <property type="match status" value="1"/>
</dbReference>
<feature type="coiled-coil region" evidence="1">
    <location>
        <begin position="491"/>
        <end position="546"/>
    </location>
</feature>
<feature type="domain" description="DUF7745" evidence="3">
    <location>
        <begin position="240"/>
        <end position="461"/>
    </location>
</feature>
<sequence length="593" mass="68607">MALQFDFPTKGRVVIENHIVGNDVYEICDMYLGNVLESKYTKAAASLPTHVLHVRAPTSASPTSSLAHVGSNGSTRGRSSGPVAEELDGAREFGEFFKCGSEKLCLREVFTSAWARGSLLGYICTYVFVRFSPPHGHREMYSPELNIGPYEPIMGEKWSENTQLEKGDSLAEGYTSELWDFTRISVAQNDLRELKEMWSHWDGEMKQLFYHNYGDMFYLLDIKKGDGKCIPWASLRELILKHFDMKRRVDVFTLSVYGLVVFPKALRHIDEAVTNLFDQLGKGITPVPAILAETFRILNACRRTGEGRFIGCAQLLLVWFNSHFWKTEKEIAATPRRDDISEERWMAILQNLQEDDIEWRAPWMVPSEILFRYGDYDWVPLLGIWGGIGYAPFLVLRQYRSKQFIPTTQGLAQSEFCYKGDNYKKKVREICNVWNRTYRMEGVAVNPMVTPGYNEWRRSRVNDNILRPNLEDARPIEEYLRVVPSELEIIKQDFEKKSSELEKKIEQLEVENVYLKLDIDVQKSEAENLRKGKRKVEEDLASLKEYYKRYHASVKTLAWVKRLNSGGKKSKKKRLKLISGRRSSMILRHERLG</sequence>
<evidence type="ECO:0000259" key="3">
    <source>
        <dbReference type="Pfam" id="PF24924"/>
    </source>
</evidence>
<protein>
    <recommendedName>
        <fullName evidence="3">DUF7745 domain-containing protein</fullName>
    </recommendedName>
</protein>
<dbReference type="PANTHER" id="PTHR48200:SF1">
    <property type="entry name" value="AMINOTRANSFERASE-LIKE PLANT MOBILE DOMAIN-CONTAINING PROTEIN"/>
    <property type="match status" value="1"/>
</dbReference>
<reference evidence="4 5" key="1">
    <citation type="journal article" date="2021" name="bioRxiv">
        <title>The Gossypium anomalum genome as a resource for cotton improvement and evolutionary analysis of hybrid incompatibility.</title>
        <authorList>
            <person name="Grover C.E."/>
            <person name="Yuan D."/>
            <person name="Arick M.A."/>
            <person name="Miller E.R."/>
            <person name="Hu G."/>
            <person name="Peterson D.G."/>
            <person name="Wendel J.F."/>
            <person name="Udall J.A."/>
        </authorList>
    </citation>
    <scope>NUCLEOTIDE SEQUENCE [LARGE SCALE GENOMIC DNA]</scope>
    <source>
        <strain evidence="4">JFW-Udall</strain>
        <tissue evidence="4">Leaf</tissue>
    </source>
</reference>
<keyword evidence="1" id="KW-0175">Coiled coil</keyword>
<evidence type="ECO:0000313" key="5">
    <source>
        <dbReference type="Proteomes" id="UP000701853"/>
    </source>
</evidence>
<evidence type="ECO:0000313" key="4">
    <source>
        <dbReference type="EMBL" id="KAG8502631.1"/>
    </source>
</evidence>
<feature type="compositionally biased region" description="Low complexity" evidence="2">
    <location>
        <begin position="58"/>
        <end position="81"/>
    </location>
</feature>
<evidence type="ECO:0000256" key="1">
    <source>
        <dbReference type="SAM" id="Coils"/>
    </source>
</evidence>
<gene>
    <name evidence="4" type="ORF">CXB51_001150</name>
</gene>
<feature type="region of interest" description="Disordered" evidence="2">
    <location>
        <begin position="58"/>
        <end position="83"/>
    </location>
</feature>
<proteinExistence type="predicted"/>